<dbReference type="OrthoDB" id="6226111at2759"/>
<reference evidence="2 3" key="1">
    <citation type="submission" date="2019-09" db="EMBL/GenBank/DDBJ databases">
        <title>Bird 10,000 Genomes (B10K) Project - Family phase.</title>
        <authorList>
            <person name="Zhang G."/>
        </authorList>
    </citation>
    <scope>NUCLEOTIDE SEQUENCE [LARGE SCALE GENOMIC DNA]</scope>
    <source>
        <strain evidence="2">B10K-DU-002-03</strain>
        <tissue evidence="2">Muscle</tissue>
    </source>
</reference>
<feature type="non-terminal residue" evidence="2">
    <location>
        <position position="1"/>
    </location>
</feature>
<dbReference type="Proteomes" id="UP000553648">
    <property type="component" value="Unassembled WGS sequence"/>
</dbReference>
<protein>
    <submittedName>
        <fullName evidence="2">ZBBX protein</fullName>
    </submittedName>
</protein>
<feature type="region of interest" description="Disordered" evidence="1">
    <location>
        <begin position="34"/>
        <end position="63"/>
    </location>
</feature>
<dbReference type="AlphaFoldDB" id="A0A7L1DJC6"/>
<proteinExistence type="predicted"/>
<keyword evidence="3" id="KW-1185">Reference proteome</keyword>
<dbReference type="EMBL" id="VXBA01005212">
    <property type="protein sequence ID" value="NXM76968.1"/>
    <property type="molecule type" value="Genomic_DNA"/>
</dbReference>
<dbReference type="PANTHER" id="PTHR28634:SF1">
    <property type="entry name" value="ZINC FINGER B-BOX DOMAIN-CONTAINING PROTEIN 1"/>
    <property type="match status" value="1"/>
</dbReference>
<gene>
    <name evidence="2" type="primary">Zbbx_1</name>
    <name evidence="2" type="ORF">SERLUN_R01864</name>
</gene>
<evidence type="ECO:0000313" key="2">
    <source>
        <dbReference type="EMBL" id="NXM76968.1"/>
    </source>
</evidence>
<dbReference type="InterPro" id="IPR037688">
    <property type="entry name" value="ZBBX"/>
</dbReference>
<organism evidence="2 3">
    <name type="scientific">Serilophus lunatus</name>
    <name type="common">silver-breasted broadbill</name>
    <dbReference type="NCBI Taxonomy" id="239386"/>
    <lineage>
        <taxon>Eukaryota</taxon>
        <taxon>Metazoa</taxon>
        <taxon>Chordata</taxon>
        <taxon>Craniata</taxon>
        <taxon>Vertebrata</taxon>
        <taxon>Euteleostomi</taxon>
        <taxon>Archelosauria</taxon>
        <taxon>Archosauria</taxon>
        <taxon>Dinosauria</taxon>
        <taxon>Saurischia</taxon>
        <taxon>Theropoda</taxon>
        <taxon>Coelurosauria</taxon>
        <taxon>Aves</taxon>
        <taxon>Neognathae</taxon>
        <taxon>Neoaves</taxon>
        <taxon>Telluraves</taxon>
        <taxon>Australaves</taxon>
        <taxon>Passeriformes</taxon>
        <taxon>Eurylaimidae</taxon>
        <taxon>Serilophus</taxon>
    </lineage>
</organism>
<accession>A0A7L1DJC6</accession>
<sequence>PFPLDRNPVPSEEISQEKVVVCSDLERNAVQKERIKAESGRRSLSSYGISEEISDPSEWTSNKHLLEPELQESSEESQELGSGCNRQSLALPVIRKFSALQDVARRQKPVSTWYQGLEGFFVVGTNPGQGILEPHSSLCAASSPRDSSIPFPGDGQWVSERSLSEYADDSVVQGVLKTQLNRPLNDFKAQNKSSPLV</sequence>
<evidence type="ECO:0000256" key="1">
    <source>
        <dbReference type="SAM" id="MobiDB-lite"/>
    </source>
</evidence>
<evidence type="ECO:0000313" key="3">
    <source>
        <dbReference type="Proteomes" id="UP000553648"/>
    </source>
</evidence>
<name>A0A7L1DJC6_9PASS</name>
<feature type="region of interest" description="Disordered" evidence="1">
    <location>
        <begin position="134"/>
        <end position="154"/>
    </location>
</feature>
<dbReference type="PANTHER" id="PTHR28634">
    <property type="entry name" value="ZINC FINGER B-BOX DOMAIN-CONTAINING PROTEIN 1"/>
    <property type="match status" value="1"/>
</dbReference>
<comment type="caution">
    <text evidence="2">The sequence shown here is derived from an EMBL/GenBank/DDBJ whole genome shotgun (WGS) entry which is preliminary data.</text>
</comment>
<feature type="non-terminal residue" evidence="2">
    <location>
        <position position="197"/>
    </location>
</feature>